<name>A0A852SJR4_9MICO</name>
<evidence type="ECO:0000313" key="2">
    <source>
        <dbReference type="Proteomes" id="UP000549913"/>
    </source>
</evidence>
<comment type="caution">
    <text evidence="1">The sequence shown here is derived from an EMBL/GenBank/DDBJ whole genome shotgun (WGS) entry which is preliminary data.</text>
</comment>
<protein>
    <submittedName>
        <fullName evidence="1">Energy-coupling factor transporter ATP-binding protein EcfA2</fullName>
    </submittedName>
</protein>
<reference evidence="1 2" key="1">
    <citation type="submission" date="2020-07" db="EMBL/GenBank/DDBJ databases">
        <title>Sequencing the genomes of 1000 actinobacteria strains.</title>
        <authorList>
            <person name="Klenk H.-P."/>
        </authorList>
    </citation>
    <scope>NUCLEOTIDE SEQUENCE [LARGE SCALE GENOMIC DNA]</scope>
    <source>
        <strain evidence="1 2">DSM 26474</strain>
    </source>
</reference>
<organism evidence="1 2">
    <name type="scientific">Herbiconiux flava</name>
    <dbReference type="NCBI Taxonomy" id="881268"/>
    <lineage>
        <taxon>Bacteria</taxon>
        <taxon>Bacillati</taxon>
        <taxon>Actinomycetota</taxon>
        <taxon>Actinomycetes</taxon>
        <taxon>Micrococcales</taxon>
        <taxon>Microbacteriaceae</taxon>
        <taxon>Herbiconiux</taxon>
    </lineage>
</organism>
<accession>A0A852SJR4</accession>
<keyword evidence="2" id="KW-1185">Reference proteome</keyword>
<dbReference type="GO" id="GO:0005524">
    <property type="term" value="F:ATP binding"/>
    <property type="evidence" value="ECO:0007669"/>
    <property type="project" value="UniProtKB-KW"/>
</dbReference>
<dbReference type="EMBL" id="JACCBM010000001">
    <property type="protein sequence ID" value="NYD68915.1"/>
    <property type="molecule type" value="Genomic_DNA"/>
</dbReference>
<evidence type="ECO:0000313" key="1">
    <source>
        <dbReference type="EMBL" id="NYD68915.1"/>
    </source>
</evidence>
<dbReference type="SUPFAM" id="SSF53795">
    <property type="entry name" value="PEP carboxykinase-like"/>
    <property type="match status" value="1"/>
</dbReference>
<keyword evidence="1" id="KW-0547">Nucleotide-binding</keyword>
<gene>
    <name evidence="1" type="ORF">BJ984_000073</name>
</gene>
<proteinExistence type="predicted"/>
<sequence>MLDAIGVSVGVTLDSSLTSREHQALCEIWSGAVREGSADVEISAGVVRESGGAGPLPDVFASDFRDLASKLSSRVTLAAIESQRGRLLMLHACGVASPDGAVVAFVGPSGRGKTTLASSVARAWSYISDETVGIAAAGVVHPYRKPLSVIVADSDTKSQVSPDDLGLLPLPDAMLEIGAIVLLNRQPDGPDEPRLSPVRLVDALVELIPEMSYLPLLERPLQTIATIVDRVGGVQRLNYREAGTVPPLLASLIVEDHADESASDWAVIPFHSLEQPDDRRGAVGAVYRRRVPLDAIASDGAYVLLHDNQVRVIDGIGPFIWDALATGRSLPSLVDYVVEHVGSPASGDATELVSAAVGQLLEAEVLLKE</sequence>
<dbReference type="Gene3D" id="3.40.50.300">
    <property type="entry name" value="P-loop containing nucleotide triphosphate hydrolases"/>
    <property type="match status" value="1"/>
</dbReference>
<dbReference type="InterPro" id="IPR027417">
    <property type="entry name" value="P-loop_NTPase"/>
</dbReference>
<keyword evidence="1" id="KW-0067">ATP-binding</keyword>
<dbReference type="Proteomes" id="UP000549913">
    <property type="component" value="Unassembled WGS sequence"/>
</dbReference>
<dbReference type="SUPFAM" id="SSF52540">
    <property type="entry name" value="P-loop containing nucleoside triphosphate hydrolases"/>
    <property type="match status" value="1"/>
</dbReference>
<dbReference type="RefSeq" id="WP_179546346.1">
    <property type="nucleotide sequence ID" value="NZ_BSEW01000001.1"/>
</dbReference>
<dbReference type="AlphaFoldDB" id="A0A852SJR4"/>